<name>A0A3S5AUL1_9PLAT</name>
<dbReference type="EMBL" id="CAAALY010256902">
    <property type="protein sequence ID" value="VEL38104.1"/>
    <property type="molecule type" value="Genomic_DNA"/>
</dbReference>
<dbReference type="Proteomes" id="UP000784294">
    <property type="component" value="Unassembled WGS sequence"/>
</dbReference>
<dbReference type="InterPro" id="IPR056191">
    <property type="entry name" value="NOMO_12th"/>
</dbReference>
<evidence type="ECO:0000313" key="2">
    <source>
        <dbReference type="EMBL" id="VEL38104.1"/>
    </source>
</evidence>
<evidence type="ECO:0000259" key="1">
    <source>
        <dbReference type="Pfam" id="PF23192"/>
    </source>
</evidence>
<proteinExistence type="predicted"/>
<feature type="domain" description="NOMO C-terminal transthyretin-like" evidence="1">
    <location>
        <begin position="7"/>
        <end position="101"/>
    </location>
</feature>
<evidence type="ECO:0000313" key="3">
    <source>
        <dbReference type="Proteomes" id="UP000784294"/>
    </source>
</evidence>
<organism evidence="2 3">
    <name type="scientific">Protopolystoma xenopodis</name>
    <dbReference type="NCBI Taxonomy" id="117903"/>
    <lineage>
        <taxon>Eukaryota</taxon>
        <taxon>Metazoa</taxon>
        <taxon>Spiralia</taxon>
        <taxon>Lophotrochozoa</taxon>
        <taxon>Platyhelminthes</taxon>
        <taxon>Monogenea</taxon>
        <taxon>Polyopisthocotylea</taxon>
        <taxon>Polystomatidea</taxon>
        <taxon>Polystomatidae</taxon>
        <taxon>Protopolystoma</taxon>
    </lineage>
</organism>
<sequence length="113" mass="13133">MSRYDRELIITVRTRPEFLKTLRLLVFDHARPHSPIFVHKFANQGLFMLSGVQLTAMSGSDHVFRLETSLKESHFLNITSQTVIIRPEMDVSHSHRFEFSPSPRPTFGNIMSY</sequence>
<accession>A0A3S5AUL1</accession>
<dbReference type="AlphaFoldDB" id="A0A3S5AUL1"/>
<reference evidence="2" key="1">
    <citation type="submission" date="2018-11" db="EMBL/GenBank/DDBJ databases">
        <authorList>
            <consortium name="Pathogen Informatics"/>
        </authorList>
    </citation>
    <scope>NUCLEOTIDE SEQUENCE</scope>
</reference>
<comment type="caution">
    <text evidence="2">The sequence shown here is derived from an EMBL/GenBank/DDBJ whole genome shotgun (WGS) entry which is preliminary data.</text>
</comment>
<keyword evidence="3" id="KW-1185">Reference proteome</keyword>
<dbReference type="Pfam" id="PF23192">
    <property type="entry name" value="NOMO_12th"/>
    <property type="match status" value="1"/>
</dbReference>
<protein>
    <recommendedName>
        <fullName evidence="1">NOMO C-terminal transthyretin-like domain-containing protein</fullName>
    </recommendedName>
</protein>
<gene>
    <name evidence="2" type="ORF">PXEA_LOCUS31544</name>
</gene>